<organism evidence="2 3">
    <name type="scientific">Duganella flavida</name>
    <dbReference type="NCBI Taxonomy" id="2692175"/>
    <lineage>
        <taxon>Bacteria</taxon>
        <taxon>Pseudomonadati</taxon>
        <taxon>Pseudomonadota</taxon>
        <taxon>Betaproteobacteria</taxon>
        <taxon>Burkholderiales</taxon>
        <taxon>Oxalobacteraceae</taxon>
        <taxon>Telluria group</taxon>
        <taxon>Duganella</taxon>
    </lineage>
</organism>
<dbReference type="RefSeq" id="WP_161007703.1">
    <property type="nucleotide sequence ID" value="NZ_WWCN01000010.1"/>
</dbReference>
<keyword evidence="1" id="KW-0732">Signal</keyword>
<accession>A0A6L8KEH3</accession>
<gene>
    <name evidence="2" type="ORF">GTP46_16365</name>
</gene>
<dbReference type="EMBL" id="WWCN01000010">
    <property type="protein sequence ID" value="MYM24222.1"/>
    <property type="molecule type" value="Genomic_DNA"/>
</dbReference>
<reference evidence="2 3" key="1">
    <citation type="submission" date="2019-12" db="EMBL/GenBank/DDBJ databases">
        <title>Novel species isolated from a subtropical stream in China.</title>
        <authorList>
            <person name="Lu H."/>
        </authorList>
    </citation>
    <scope>NUCLEOTIDE SEQUENCE [LARGE SCALE GENOMIC DNA]</scope>
    <source>
        <strain evidence="2 3">FT135W</strain>
    </source>
</reference>
<protein>
    <submittedName>
        <fullName evidence="2">Uncharacterized protein</fullName>
    </submittedName>
</protein>
<evidence type="ECO:0000313" key="2">
    <source>
        <dbReference type="EMBL" id="MYM24222.1"/>
    </source>
</evidence>
<feature type="chain" id="PRO_5026708933" evidence="1">
    <location>
        <begin position="22"/>
        <end position="159"/>
    </location>
</feature>
<feature type="signal peptide" evidence="1">
    <location>
        <begin position="1"/>
        <end position="21"/>
    </location>
</feature>
<dbReference type="Proteomes" id="UP000479335">
    <property type="component" value="Unassembled WGS sequence"/>
</dbReference>
<dbReference type="AlphaFoldDB" id="A0A6L8KEH3"/>
<name>A0A6L8KEH3_9BURK</name>
<sequence length="159" mass="17559">MSLLPRLLPLLVLIASGAAQSQDRGEDIQLVCYGGAEKTTSEVHSGFEWDAQQHKYVPKQSVETGKSDFQATINVSVHGDRAEIQLPKSLIPALHGDSNNGWWGIDDLIVGHDEIRGQFRLNGLNKPRLSINRRSGAITIDGMIKFSGRCDPDDGHRRF</sequence>
<proteinExistence type="predicted"/>
<evidence type="ECO:0000256" key="1">
    <source>
        <dbReference type="SAM" id="SignalP"/>
    </source>
</evidence>
<comment type="caution">
    <text evidence="2">The sequence shown here is derived from an EMBL/GenBank/DDBJ whole genome shotgun (WGS) entry which is preliminary data.</text>
</comment>
<evidence type="ECO:0000313" key="3">
    <source>
        <dbReference type="Proteomes" id="UP000479335"/>
    </source>
</evidence>
<keyword evidence="3" id="KW-1185">Reference proteome</keyword>